<keyword evidence="3" id="KW-1185">Reference proteome</keyword>
<evidence type="ECO:0000313" key="2">
    <source>
        <dbReference type="Ensembl" id="ENSPSMP00000015011.1"/>
    </source>
</evidence>
<evidence type="ECO:0000256" key="1">
    <source>
        <dbReference type="SAM" id="MobiDB-lite"/>
    </source>
</evidence>
<feature type="compositionally biased region" description="Polar residues" evidence="1">
    <location>
        <begin position="18"/>
        <end position="30"/>
    </location>
</feature>
<reference evidence="2" key="1">
    <citation type="submission" date="2025-08" db="UniProtKB">
        <authorList>
            <consortium name="Ensembl"/>
        </authorList>
    </citation>
    <scope>IDENTIFICATION</scope>
</reference>
<accession>A0A8C8ZBR1</accession>
<name>A0A8C8ZBR1_PROSS</name>
<proteinExistence type="predicted"/>
<feature type="region of interest" description="Disordered" evidence="1">
    <location>
        <begin position="1"/>
        <end position="98"/>
    </location>
</feature>
<dbReference type="AlphaFoldDB" id="A0A8C8ZBR1"/>
<organism evidence="2 3">
    <name type="scientific">Prolemur simus</name>
    <name type="common">Greater bamboo lemur</name>
    <name type="synonym">Hapalemur simus</name>
    <dbReference type="NCBI Taxonomy" id="1328070"/>
    <lineage>
        <taxon>Eukaryota</taxon>
        <taxon>Metazoa</taxon>
        <taxon>Chordata</taxon>
        <taxon>Craniata</taxon>
        <taxon>Vertebrata</taxon>
        <taxon>Euteleostomi</taxon>
        <taxon>Mammalia</taxon>
        <taxon>Eutheria</taxon>
        <taxon>Euarchontoglires</taxon>
        <taxon>Primates</taxon>
        <taxon>Strepsirrhini</taxon>
        <taxon>Lemuriformes</taxon>
        <taxon>Lemuridae</taxon>
        <taxon>Prolemur</taxon>
    </lineage>
</organism>
<dbReference type="Ensembl" id="ENSPSMT00000017427.1">
    <property type="protein sequence ID" value="ENSPSMP00000015011.1"/>
    <property type="gene ID" value="ENSPSMG00000010739.1"/>
</dbReference>
<feature type="compositionally biased region" description="Basic residues" evidence="1">
    <location>
        <begin position="59"/>
        <end position="70"/>
    </location>
</feature>
<evidence type="ECO:0000313" key="3">
    <source>
        <dbReference type="Proteomes" id="UP000694414"/>
    </source>
</evidence>
<protein>
    <submittedName>
        <fullName evidence="2">Uncharacterized protein</fullName>
    </submittedName>
</protein>
<sequence length="98" mass="9864">HGPSMPGARSPVRAGPAPQSSTSAVPTLSLSRGGRPRSQVRGGAAYLPGCGPTPGAPGRARRSLALRGRRGVTQGARRASGRGRRHLAPTLRGAPGEA</sequence>
<reference evidence="2" key="2">
    <citation type="submission" date="2025-09" db="UniProtKB">
        <authorList>
            <consortium name="Ensembl"/>
        </authorList>
    </citation>
    <scope>IDENTIFICATION</scope>
</reference>
<dbReference type="Proteomes" id="UP000694414">
    <property type="component" value="Unplaced"/>
</dbReference>